<comment type="pathway">
    <text evidence="3">Quinol/quinone metabolism; 1,4-dihydroxy-2-naphthoate biosynthesis; 1,4-dihydroxy-2-naphthoate from chorismate: step 3/7.</text>
</comment>
<dbReference type="Gene3D" id="3.40.50.1820">
    <property type="entry name" value="alpha/beta hydrolase"/>
    <property type="match status" value="1"/>
</dbReference>
<evidence type="ECO:0000259" key="5">
    <source>
        <dbReference type="Pfam" id="PF00561"/>
    </source>
</evidence>
<dbReference type="UniPathway" id="UPA00079"/>
<sequence>MMTLACCKLTAHPQSSVQRSSELQADKPWLVWLHGLLGSGQDWLPVAELCGDYPSLLIDLPGHGQSSMLKTRDFADISEQLTQTLQANGIHKYWLAGYSLGGRIAMYHACYGQHQGLLGLLVEGGNLGLENDELRQQRLHNDHQWAQRFRLEPLSQVLTDWYQQDVFADLDAQQREQFISLRVNNDGPAVADMLEATSLGHQPWFLPALQQLRVPYTYLCGDRDTKFQQLAAQYQLPLRTLARAGHNAHRANPGAFAAQVLSFLSQSSFSSLSR</sequence>
<dbReference type="InterPro" id="IPR000073">
    <property type="entry name" value="AB_hydrolase_1"/>
</dbReference>
<dbReference type="AlphaFoldDB" id="A0A0H5M107"/>
<dbReference type="PANTHER" id="PTHR42916:SF1">
    <property type="entry name" value="PROTEIN PHYLLO, CHLOROPLASTIC"/>
    <property type="match status" value="1"/>
</dbReference>
<evidence type="ECO:0000256" key="3">
    <source>
        <dbReference type="HAMAP-Rule" id="MF_01660"/>
    </source>
</evidence>
<comment type="pathway">
    <text evidence="3">Quinol/quinone metabolism; menaquinone biosynthesis.</text>
</comment>
<dbReference type="NCBIfam" id="TIGR03695">
    <property type="entry name" value="menH_SHCHC"/>
    <property type="match status" value="1"/>
</dbReference>
<dbReference type="Proteomes" id="UP000043316">
    <property type="component" value="Unassembled WGS sequence"/>
</dbReference>
<comment type="function">
    <text evidence="3">Catalyzes a proton abstraction reaction that results in 2,5-elimination of pyruvate from 2-succinyl-5-enolpyruvyl-6-hydroxy-3-cyclohexene-1-carboxylate (SEPHCHC) and the formation of 2-succinyl-6-hydroxy-2,4-cyclohexadiene-1-carboxylate (SHCHC).</text>
</comment>
<reference evidence="7" key="1">
    <citation type="submission" date="2015-03" db="EMBL/GenBank/DDBJ databases">
        <authorList>
            <consortium name="Pathogen Informatics"/>
        </authorList>
    </citation>
    <scope>NUCLEOTIDE SEQUENCE [LARGE SCALE GENOMIC DNA]</scope>
    <source>
        <strain evidence="7">R148</strain>
    </source>
</reference>
<keyword evidence="1 3" id="KW-0474">Menaquinone biosynthesis</keyword>
<keyword evidence="6" id="KW-0378">Hydrolase</keyword>
<dbReference type="GO" id="GO:0009234">
    <property type="term" value="P:menaquinone biosynthetic process"/>
    <property type="evidence" value="ECO:0007669"/>
    <property type="project" value="UniProtKB-UniRule"/>
</dbReference>
<dbReference type="NCBIfam" id="NF008340">
    <property type="entry name" value="PRK11126.1"/>
    <property type="match status" value="1"/>
</dbReference>
<dbReference type="EC" id="4.2.99.20" evidence="3 4"/>
<feature type="domain" description="AB hydrolase-1" evidence="5">
    <location>
        <begin position="28"/>
        <end position="236"/>
    </location>
</feature>
<dbReference type="RefSeq" id="WP_053010415.1">
    <property type="nucleotide sequence ID" value="NZ_CWJI01000022.1"/>
</dbReference>
<organism evidence="6 7">
    <name type="scientific">Yersinia intermedia</name>
    <dbReference type="NCBI Taxonomy" id="631"/>
    <lineage>
        <taxon>Bacteria</taxon>
        <taxon>Pseudomonadati</taxon>
        <taxon>Pseudomonadota</taxon>
        <taxon>Gammaproteobacteria</taxon>
        <taxon>Enterobacterales</taxon>
        <taxon>Yersiniaceae</taxon>
        <taxon>Yersinia</taxon>
    </lineage>
</organism>
<evidence type="ECO:0000256" key="2">
    <source>
        <dbReference type="ARBA" id="ARBA00023239"/>
    </source>
</evidence>
<comment type="subunit">
    <text evidence="3">Monomer.</text>
</comment>
<dbReference type="UniPathway" id="UPA01057">
    <property type="reaction ID" value="UER00900"/>
</dbReference>
<accession>A0A0H5M107</accession>
<evidence type="ECO:0000313" key="7">
    <source>
        <dbReference type="Proteomes" id="UP000043316"/>
    </source>
</evidence>
<dbReference type="InterPro" id="IPR022485">
    <property type="entry name" value="SHCHC_synthase_MenH"/>
</dbReference>
<comment type="catalytic activity">
    <reaction evidence="3">
        <text>5-enolpyruvoyl-6-hydroxy-2-succinyl-cyclohex-3-ene-1-carboxylate = (1R,6R)-6-hydroxy-2-succinyl-cyclohexa-2,4-diene-1-carboxylate + pyruvate</text>
        <dbReference type="Rhea" id="RHEA:25597"/>
        <dbReference type="ChEBI" id="CHEBI:15361"/>
        <dbReference type="ChEBI" id="CHEBI:58689"/>
        <dbReference type="ChEBI" id="CHEBI:58818"/>
        <dbReference type="EC" id="4.2.99.20"/>
    </reaction>
</comment>
<dbReference type="EMBL" id="CWJI01000022">
    <property type="protein sequence ID" value="CRY57119.1"/>
    <property type="molecule type" value="Genomic_DNA"/>
</dbReference>
<dbReference type="InterPro" id="IPR029058">
    <property type="entry name" value="AB_hydrolase_fold"/>
</dbReference>
<evidence type="ECO:0000256" key="1">
    <source>
        <dbReference type="ARBA" id="ARBA00022428"/>
    </source>
</evidence>
<protein>
    <recommendedName>
        <fullName evidence="3 4">2-succinyl-6-hydroxy-2,4-cyclohexadiene-1-carboxylate synthase</fullName>
        <shortName evidence="3">SHCHC synthase</shortName>
        <ecNumber evidence="3 4">4.2.99.20</ecNumber>
    </recommendedName>
</protein>
<evidence type="ECO:0000313" key="6">
    <source>
        <dbReference type="EMBL" id="CRY57119.1"/>
    </source>
</evidence>
<dbReference type="Pfam" id="PF00561">
    <property type="entry name" value="Abhydrolase_1"/>
    <property type="match status" value="1"/>
</dbReference>
<keyword evidence="2 3" id="KW-0456">Lyase</keyword>
<dbReference type="GO" id="GO:0070205">
    <property type="term" value="F:2-succinyl-6-hydroxy-2,4-cyclohexadiene-1-carboxylate synthase activity"/>
    <property type="evidence" value="ECO:0007669"/>
    <property type="project" value="UniProtKB-UniRule"/>
</dbReference>
<name>A0A0H5M107_YERIN</name>
<dbReference type="GO" id="GO:0016787">
    <property type="term" value="F:hydrolase activity"/>
    <property type="evidence" value="ECO:0007669"/>
    <property type="project" value="UniProtKB-KW"/>
</dbReference>
<dbReference type="SUPFAM" id="SSF53474">
    <property type="entry name" value="alpha/beta-Hydrolases"/>
    <property type="match status" value="1"/>
</dbReference>
<dbReference type="PANTHER" id="PTHR42916">
    <property type="entry name" value="2-SUCCINYL-5-ENOLPYRUVYL-6-HYDROXY-3-CYCLOHEXENE-1-CARBOXYLATE SYNTHASE"/>
    <property type="match status" value="1"/>
</dbReference>
<proteinExistence type="inferred from homology"/>
<comment type="similarity">
    <text evidence="3">Belongs to the AB hydrolase superfamily. MenH family.</text>
</comment>
<evidence type="ECO:0000256" key="4">
    <source>
        <dbReference type="NCBIfam" id="TIGR03695"/>
    </source>
</evidence>
<gene>
    <name evidence="3 6" type="primary">menH</name>
    <name evidence="6" type="ORF">ERS008476_04167</name>
</gene>
<dbReference type="HAMAP" id="MF_01660">
    <property type="entry name" value="MenH"/>
    <property type="match status" value="1"/>
</dbReference>